<dbReference type="Gene3D" id="1.10.357.40">
    <property type="entry name" value="YbiA-like"/>
    <property type="match status" value="1"/>
</dbReference>
<evidence type="ECO:0000313" key="2">
    <source>
        <dbReference type="EMBL" id="MBB5234149.1"/>
    </source>
</evidence>
<evidence type="ECO:0000256" key="1">
    <source>
        <dbReference type="SAM" id="MobiDB-lite"/>
    </source>
</evidence>
<reference evidence="2 3" key="1">
    <citation type="submission" date="2020-08" db="EMBL/GenBank/DDBJ databases">
        <title>Genomic Encyclopedia of Type Strains, Phase IV (KMG-IV): sequencing the most valuable type-strain genomes for metagenomic binning, comparative biology and taxonomic classification.</title>
        <authorList>
            <person name="Goeker M."/>
        </authorList>
    </citation>
    <scope>NUCLEOTIDE SEQUENCE [LARGE SCALE GENOMIC DNA]</scope>
    <source>
        <strain evidence="2 3">DSM 101791</strain>
    </source>
</reference>
<sequence>MRDTLRAEGHHVAGFGFWALRRRVRRQDLLVQVLTQPRDWTWLAFAPTSPHDLPPPDARLLAKVAQGLHGVTLLQWAVDDQALTFTAWPLQVTMVRGQPCLVPGAPRPAQRVLLPSAPLIADTSRWRTVPVGDLLAALVEAYYVEYVAAAEPGAFTNVDVLAQGDRRPVVVEVKRRSRTEATSGAPLTLTVTQTETLRHLRAAGCEVHVTVRVVPPGIASDPARALAEGHWRAGAAVIRPGWGETVLDLLGPVAAPTLGALREARRQALGAAPAKEDFPKASSPSLERTGGKRSGHAVREKSVRPRASSPIRRPKAPGRLTSFTFEFLSVWAPAPVRLRGQTFASVGSAFLAAQTLDDEVRQQLARVTAPGAAVRLARRAPQRPDWLTLRDTVARDVLRFAYREDRAERLIGTLPLLLADPEVFDPLLVGVQGRKGLAALTLLRGQLATRAARMAGDRCFSCVFAVPSIWPGFLGCAHPGGVEATVSCVGKAAVQGPLVRGRGILVPVTTRGGPLFERRSEEPADGT</sequence>
<comment type="caution">
    <text evidence="2">The sequence shown here is derived from an EMBL/GenBank/DDBJ whole genome shotgun (WGS) entry which is preliminary data.</text>
</comment>
<gene>
    <name evidence="2" type="ORF">HNQ09_001587</name>
</gene>
<evidence type="ECO:0000313" key="3">
    <source>
        <dbReference type="Proteomes" id="UP000525389"/>
    </source>
</evidence>
<dbReference type="Proteomes" id="UP000525389">
    <property type="component" value="Unassembled WGS sequence"/>
</dbReference>
<dbReference type="EMBL" id="JACHFN010000005">
    <property type="protein sequence ID" value="MBB5234149.1"/>
    <property type="molecule type" value="Genomic_DNA"/>
</dbReference>
<protein>
    <submittedName>
        <fullName evidence="2">Putative NAD-dependent protein-ADP-ribosyltransferase YbiA (DUF1768 family)</fullName>
    </submittedName>
</protein>
<organism evidence="2 3">
    <name type="scientific">Deinococcus budaensis</name>
    <dbReference type="NCBI Taxonomy" id="1665626"/>
    <lineage>
        <taxon>Bacteria</taxon>
        <taxon>Thermotogati</taxon>
        <taxon>Deinococcota</taxon>
        <taxon>Deinococci</taxon>
        <taxon>Deinococcales</taxon>
        <taxon>Deinococcaceae</taxon>
        <taxon>Deinococcus</taxon>
    </lineage>
</organism>
<dbReference type="InterPro" id="IPR037238">
    <property type="entry name" value="YbiA-like_sf"/>
</dbReference>
<keyword evidence="3" id="KW-1185">Reference proteome</keyword>
<proteinExistence type="predicted"/>
<dbReference type="SUPFAM" id="SSF143990">
    <property type="entry name" value="YbiA-like"/>
    <property type="match status" value="1"/>
</dbReference>
<name>A0A7W8GF16_9DEIO</name>
<dbReference type="GO" id="GO:0016740">
    <property type="term" value="F:transferase activity"/>
    <property type="evidence" value="ECO:0007669"/>
    <property type="project" value="UniProtKB-KW"/>
</dbReference>
<accession>A0A7W8GF16</accession>
<dbReference type="AlphaFoldDB" id="A0A7W8GF16"/>
<feature type="region of interest" description="Disordered" evidence="1">
    <location>
        <begin position="270"/>
        <end position="315"/>
    </location>
</feature>
<dbReference type="RefSeq" id="WP_184027631.1">
    <property type="nucleotide sequence ID" value="NZ_JACHFN010000005.1"/>
</dbReference>
<keyword evidence="2" id="KW-0808">Transferase</keyword>